<evidence type="ECO:0000256" key="3">
    <source>
        <dbReference type="SAM" id="Phobius"/>
    </source>
</evidence>
<dbReference type="Gene3D" id="2.10.25.10">
    <property type="entry name" value="Laminin"/>
    <property type="match status" value="1"/>
</dbReference>
<protein>
    <submittedName>
        <fullName evidence="6">EGF-like domain-containing protein</fullName>
    </submittedName>
</protein>
<comment type="caution">
    <text evidence="1">Lacks conserved residue(s) required for the propagation of feature annotation.</text>
</comment>
<keyword evidence="1" id="KW-0245">EGF-like domain</keyword>
<evidence type="ECO:0000256" key="2">
    <source>
        <dbReference type="SAM" id="MobiDB-lite"/>
    </source>
</evidence>
<keyword evidence="3" id="KW-0472">Membrane</keyword>
<dbReference type="PROSITE" id="PS00022">
    <property type="entry name" value="EGF_1"/>
    <property type="match status" value="2"/>
</dbReference>
<reference evidence="6" key="1">
    <citation type="submission" date="2022-11" db="UniProtKB">
        <authorList>
            <consortium name="WormBaseParasite"/>
        </authorList>
    </citation>
    <scope>IDENTIFICATION</scope>
</reference>
<sequence length="332" mass="36270">MFCDCPSPFTGRYCEDVACVNGLATGAQYDPESQFFNKRCLCDPGWIGDLCDKSLINRCGENGKEDKGKCICQSNFVGDRCEYVTKCTHGQLYNGRCACHYGWAGDFCDKIICHQGYPNETNTGCICPSKYRGTYCDFCAEPSSSPPPECAKVSGRHIELEEDNFAIIIIAVVAIILIIVVIVLFLRCNKSKQADAKHARQTTQDSQGTNNVSENQPLRGVHGNIVAQDALNSGKSTDAPPPYEAVAHNLKNQPTTVKVENEHDSSTGTGASLTQREGHEQGNEAHSTSSDENLKTNSPVKRSVTFSEDTVAQSVKVEHSNSIESENRGNRN</sequence>
<dbReference type="AlphaFoldDB" id="A0A914VX78"/>
<accession>A0A914VX78</accession>
<feature type="compositionally biased region" description="Polar residues" evidence="2">
    <location>
        <begin position="284"/>
        <end position="313"/>
    </location>
</feature>
<keyword evidence="3" id="KW-0812">Transmembrane</keyword>
<evidence type="ECO:0000256" key="1">
    <source>
        <dbReference type="PROSITE-ProRule" id="PRU00076"/>
    </source>
</evidence>
<dbReference type="InterPro" id="IPR053295">
    <property type="entry name" value="Innate_immunity_reg"/>
</dbReference>
<feature type="disulfide bond" evidence="1">
    <location>
        <begin position="5"/>
        <end position="14"/>
    </location>
</feature>
<feature type="transmembrane region" description="Helical" evidence="3">
    <location>
        <begin position="165"/>
        <end position="186"/>
    </location>
</feature>
<feature type="domain" description="EGF-like" evidence="4">
    <location>
        <begin position="1"/>
        <end position="15"/>
    </location>
</feature>
<dbReference type="PANTHER" id="PTHR47324:SF3">
    <property type="entry name" value="EGF-LIKE DOMAIN-CONTAINING PROTEIN"/>
    <property type="match status" value="1"/>
</dbReference>
<feature type="region of interest" description="Disordered" evidence="2">
    <location>
        <begin position="197"/>
        <end position="332"/>
    </location>
</feature>
<keyword evidence="1" id="KW-1015">Disulfide bond</keyword>
<dbReference type="InterPro" id="IPR000742">
    <property type="entry name" value="EGF"/>
</dbReference>
<dbReference type="PANTHER" id="PTHR47324">
    <property type="entry name" value="PROTEIN IRG-7-RELATED"/>
    <property type="match status" value="1"/>
</dbReference>
<dbReference type="PROSITE" id="PS50026">
    <property type="entry name" value="EGF_3"/>
    <property type="match status" value="1"/>
</dbReference>
<feature type="compositionally biased region" description="Polar residues" evidence="2">
    <location>
        <begin position="266"/>
        <end position="275"/>
    </location>
</feature>
<evidence type="ECO:0000313" key="6">
    <source>
        <dbReference type="WBParaSite" id="PSAMB.scaffold2662size21944.g18869.t1"/>
    </source>
</evidence>
<proteinExistence type="predicted"/>
<keyword evidence="5" id="KW-1185">Reference proteome</keyword>
<evidence type="ECO:0000259" key="4">
    <source>
        <dbReference type="PROSITE" id="PS50026"/>
    </source>
</evidence>
<dbReference type="Proteomes" id="UP000887566">
    <property type="component" value="Unplaced"/>
</dbReference>
<feature type="compositionally biased region" description="Polar residues" evidence="2">
    <location>
        <begin position="201"/>
        <end position="216"/>
    </location>
</feature>
<evidence type="ECO:0000313" key="5">
    <source>
        <dbReference type="Proteomes" id="UP000887566"/>
    </source>
</evidence>
<name>A0A914VX78_9BILA</name>
<feature type="compositionally biased region" description="Basic and acidic residues" evidence="2">
    <location>
        <begin position="316"/>
        <end position="332"/>
    </location>
</feature>
<organism evidence="5 6">
    <name type="scientific">Plectus sambesii</name>
    <dbReference type="NCBI Taxonomy" id="2011161"/>
    <lineage>
        <taxon>Eukaryota</taxon>
        <taxon>Metazoa</taxon>
        <taxon>Ecdysozoa</taxon>
        <taxon>Nematoda</taxon>
        <taxon>Chromadorea</taxon>
        <taxon>Plectida</taxon>
        <taxon>Plectina</taxon>
        <taxon>Plectoidea</taxon>
        <taxon>Plectidae</taxon>
        <taxon>Plectus</taxon>
    </lineage>
</organism>
<keyword evidence="3" id="KW-1133">Transmembrane helix</keyword>
<dbReference type="WBParaSite" id="PSAMB.scaffold2662size21944.g18869.t1">
    <property type="protein sequence ID" value="PSAMB.scaffold2662size21944.g18869.t1"/>
    <property type="gene ID" value="PSAMB.scaffold2662size21944.g18869"/>
</dbReference>
<dbReference type="PROSITE" id="PS01186">
    <property type="entry name" value="EGF_2"/>
    <property type="match status" value="2"/>
</dbReference>